<comment type="catalytic activity">
    <reaction evidence="1">
        <text>Hydrolysis of (1-&gt;3)-beta-D-glucosidic linkages in (1-&gt;3)-beta-D-glucans.</text>
        <dbReference type="EC" id="3.2.1.39"/>
    </reaction>
</comment>
<dbReference type="eggNOG" id="ENOG502QQ3M">
    <property type="taxonomic scope" value="Eukaryota"/>
</dbReference>
<dbReference type="GO" id="GO:0005975">
    <property type="term" value="P:carbohydrate metabolic process"/>
    <property type="evidence" value="ECO:0007669"/>
    <property type="project" value="InterPro"/>
</dbReference>
<dbReference type="Gene3D" id="3.20.20.80">
    <property type="entry name" value="Glycosidases"/>
    <property type="match status" value="2"/>
</dbReference>
<evidence type="ECO:0000256" key="4">
    <source>
        <dbReference type="ARBA" id="ARBA00022801"/>
    </source>
</evidence>
<name>M4DDR9_BRACM</name>
<dbReference type="STRING" id="51351.M4DDR9"/>
<protein>
    <recommendedName>
        <fullName evidence="3">glucan endo-1,3-beta-D-glucosidase</fullName>
        <ecNumber evidence="3">3.2.1.39</ecNumber>
    </recommendedName>
</protein>
<dbReference type="EC" id="3.2.1.39" evidence="3"/>
<evidence type="ECO:0000256" key="7">
    <source>
        <dbReference type="RuleBase" id="RU004336"/>
    </source>
</evidence>
<dbReference type="InterPro" id="IPR017853">
    <property type="entry name" value="GH"/>
</dbReference>
<dbReference type="InParanoid" id="M4DDR9"/>
<evidence type="ECO:0000256" key="5">
    <source>
        <dbReference type="ARBA" id="ARBA00023295"/>
    </source>
</evidence>
<proteinExistence type="inferred from homology"/>
<evidence type="ECO:0000256" key="6">
    <source>
        <dbReference type="RuleBase" id="RU004335"/>
    </source>
</evidence>
<dbReference type="Gramene" id="Bra014637.1">
    <property type="protein sequence ID" value="Bra014637.1-P"/>
    <property type="gene ID" value="Bra014637"/>
</dbReference>
<evidence type="ECO:0000313" key="9">
    <source>
        <dbReference type="Proteomes" id="UP000011750"/>
    </source>
</evidence>
<dbReference type="HOGENOM" id="CLU_024953_0_0_1"/>
<dbReference type="Pfam" id="PF00332">
    <property type="entry name" value="Glyco_hydro_17"/>
    <property type="match status" value="1"/>
</dbReference>
<evidence type="ECO:0000256" key="3">
    <source>
        <dbReference type="ARBA" id="ARBA00012780"/>
    </source>
</evidence>
<reference evidence="8 9" key="2">
    <citation type="journal article" date="2018" name="Hortic Res">
        <title>Improved Brassica rapa reference genome by single-molecule sequencing and chromosome conformation capture technologies.</title>
        <authorList>
            <person name="Zhang L."/>
            <person name="Cai X."/>
            <person name="Wu J."/>
            <person name="Liu M."/>
            <person name="Grob S."/>
            <person name="Cheng F."/>
            <person name="Liang J."/>
            <person name="Cai C."/>
            <person name="Liu Z."/>
            <person name="Liu B."/>
            <person name="Wang F."/>
            <person name="Li S."/>
            <person name="Liu F."/>
            <person name="Li X."/>
            <person name="Cheng L."/>
            <person name="Yang W."/>
            <person name="Li M.H."/>
            <person name="Grossniklaus U."/>
            <person name="Zheng H."/>
            <person name="Wang X."/>
        </authorList>
    </citation>
    <scope>NUCLEOTIDE SEQUENCE [LARGE SCALE GENOMIC DNA]</scope>
    <source>
        <strain evidence="8 9">cv. Chiifu-401-42</strain>
    </source>
</reference>
<reference evidence="8 9" key="1">
    <citation type="journal article" date="2011" name="Nat. Genet.">
        <title>The genome of the mesopolyploid crop species Brassica rapa.</title>
        <authorList>
            <consortium name="Brassica rapa Genome Sequencing Project Consortium"/>
            <person name="Wang X."/>
            <person name="Wang H."/>
            <person name="Wang J."/>
            <person name="Sun R."/>
            <person name="Wu J."/>
            <person name="Liu S."/>
            <person name="Bai Y."/>
            <person name="Mun J.H."/>
            <person name="Bancroft I."/>
            <person name="Cheng F."/>
            <person name="Huang S."/>
            <person name="Li X."/>
            <person name="Hua W."/>
            <person name="Wang J."/>
            <person name="Wang X."/>
            <person name="Freeling M."/>
            <person name="Pires J.C."/>
            <person name="Paterson A.H."/>
            <person name="Chalhoub B."/>
            <person name="Wang B."/>
            <person name="Hayward A."/>
            <person name="Sharpe A.G."/>
            <person name="Park B.S."/>
            <person name="Weisshaar B."/>
            <person name="Liu B."/>
            <person name="Li B."/>
            <person name="Liu B."/>
            <person name="Tong C."/>
            <person name="Song C."/>
            <person name="Duran C."/>
            <person name="Peng C."/>
            <person name="Geng C."/>
            <person name="Koh C."/>
            <person name="Lin C."/>
            <person name="Edwards D."/>
            <person name="Mu D."/>
            <person name="Shen D."/>
            <person name="Soumpourou E."/>
            <person name="Li F."/>
            <person name="Fraser F."/>
            <person name="Conant G."/>
            <person name="Lassalle G."/>
            <person name="King G.J."/>
            <person name="Bonnema G."/>
            <person name="Tang H."/>
            <person name="Wang H."/>
            <person name="Belcram H."/>
            <person name="Zhou H."/>
            <person name="Hirakawa H."/>
            <person name="Abe H."/>
            <person name="Guo H."/>
            <person name="Wang H."/>
            <person name="Jin H."/>
            <person name="Parkin I.A."/>
            <person name="Batley J."/>
            <person name="Kim J.S."/>
            <person name="Just J."/>
            <person name="Li J."/>
            <person name="Xu J."/>
            <person name="Deng J."/>
            <person name="Kim J.A."/>
            <person name="Li J."/>
            <person name="Yu J."/>
            <person name="Meng J."/>
            <person name="Wang J."/>
            <person name="Min J."/>
            <person name="Poulain J."/>
            <person name="Wang J."/>
            <person name="Hatakeyama K."/>
            <person name="Wu K."/>
            <person name="Wang L."/>
            <person name="Fang L."/>
            <person name="Trick M."/>
            <person name="Links M.G."/>
            <person name="Zhao M."/>
            <person name="Jin M."/>
            <person name="Ramchiary N."/>
            <person name="Drou N."/>
            <person name="Berkman P.J."/>
            <person name="Cai Q."/>
            <person name="Huang Q."/>
            <person name="Li R."/>
            <person name="Tabata S."/>
            <person name="Cheng S."/>
            <person name="Zhang S."/>
            <person name="Zhang S."/>
            <person name="Huang S."/>
            <person name="Sato S."/>
            <person name="Sun S."/>
            <person name="Kwon S.J."/>
            <person name="Choi S.R."/>
            <person name="Lee T.H."/>
            <person name="Fan W."/>
            <person name="Zhao X."/>
            <person name="Tan X."/>
            <person name="Xu X."/>
            <person name="Wang Y."/>
            <person name="Qiu Y."/>
            <person name="Yin Y."/>
            <person name="Li Y."/>
            <person name="Du Y."/>
            <person name="Liao Y."/>
            <person name="Lim Y."/>
            <person name="Narusaka Y."/>
            <person name="Wang Y."/>
            <person name="Wang Z."/>
            <person name="Li Z."/>
            <person name="Wang Z."/>
            <person name="Xiong Z."/>
            <person name="Zhang Z."/>
        </authorList>
    </citation>
    <scope>NUCLEOTIDE SEQUENCE [LARGE SCALE GENOMIC DNA]</scope>
    <source>
        <strain evidence="8 9">cv. Chiifu-401-42</strain>
    </source>
</reference>
<dbReference type="PROSITE" id="PS00587">
    <property type="entry name" value="GLYCOSYL_HYDROL_F17"/>
    <property type="match status" value="1"/>
</dbReference>
<organism evidence="8 9">
    <name type="scientific">Brassica campestris</name>
    <name type="common">Field mustard</name>
    <dbReference type="NCBI Taxonomy" id="3711"/>
    <lineage>
        <taxon>Eukaryota</taxon>
        <taxon>Viridiplantae</taxon>
        <taxon>Streptophyta</taxon>
        <taxon>Embryophyta</taxon>
        <taxon>Tracheophyta</taxon>
        <taxon>Spermatophyta</taxon>
        <taxon>Magnoliopsida</taxon>
        <taxon>eudicotyledons</taxon>
        <taxon>Gunneridae</taxon>
        <taxon>Pentapetalae</taxon>
        <taxon>rosids</taxon>
        <taxon>malvids</taxon>
        <taxon>Brassicales</taxon>
        <taxon>Brassicaceae</taxon>
        <taxon>Brassiceae</taxon>
        <taxon>Brassica</taxon>
    </lineage>
</organism>
<dbReference type="EnsemblPlants" id="Bra014637.1">
    <property type="protein sequence ID" value="Bra014637.1-P"/>
    <property type="gene ID" value="Bra014637"/>
</dbReference>
<sequence length="319" mass="35649">MVLNRRVITGFYHDSKMQVIIAFNLRFLLASFLDTEAGQIGVCYGKIGNNLPHPVDVVAFYRQRNIHLMWLYDPDQEVLTALNGSNLELLLDVPNSDIQRIASNQSEADTWVRNNVRNYTKGVRFRYISVGNEVQPSDLDAMFLLQAMQNIERAVSDLGVKAMQNIDKSLSEAGLSIPVSTTTYMGAFVDTYPPSCGRFSDDYLNFLKPVIGFLVSKRYPLLVNIYTYFGYKNGDVSLEFSLFKPSSNEFNDPNNQLHHQNLFDSNLDSVYVALEKSGGGSLEVVVSESGWPTQGGPGASGGDAEGYINNLIQHIRHVR</sequence>
<dbReference type="InterPro" id="IPR044965">
    <property type="entry name" value="Glyco_hydro_17_plant"/>
</dbReference>
<evidence type="ECO:0000256" key="1">
    <source>
        <dbReference type="ARBA" id="ARBA00000382"/>
    </source>
</evidence>
<keyword evidence="9" id="KW-1185">Reference proteome</keyword>
<dbReference type="PANTHER" id="PTHR32227">
    <property type="entry name" value="GLUCAN ENDO-1,3-BETA-GLUCOSIDASE BG1-RELATED-RELATED"/>
    <property type="match status" value="1"/>
</dbReference>
<evidence type="ECO:0000313" key="8">
    <source>
        <dbReference type="EnsemblPlants" id="Bra014637.1-P"/>
    </source>
</evidence>
<dbReference type="SUPFAM" id="SSF51445">
    <property type="entry name" value="(Trans)glycosidases"/>
    <property type="match status" value="1"/>
</dbReference>
<dbReference type="Proteomes" id="UP000011750">
    <property type="component" value="Chromosome A04"/>
</dbReference>
<accession>M4DDR9</accession>
<reference evidence="8" key="3">
    <citation type="submission" date="2023-03" db="UniProtKB">
        <authorList>
            <consortium name="EnsemblPlants"/>
        </authorList>
    </citation>
    <scope>IDENTIFICATION</scope>
    <source>
        <strain evidence="8">cv. Chiifu-401-42</strain>
    </source>
</reference>
<dbReference type="AlphaFoldDB" id="M4DDR9"/>
<comment type="similarity">
    <text evidence="2 6">Belongs to the glycosyl hydrolase 17 family.</text>
</comment>
<dbReference type="GO" id="GO:0042973">
    <property type="term" value="F:glucan endo-1,3-beta-D-glucosidase activity"/>
    <property type="evidence" value="ECO:0007669"/>
    <property type="project" value="UniProtKB-EC"/>
</dbReference>
<evidence type="ECO:0000256" key="2">
    <source>
        <dbReference type="ARBA" id="ARBA00008773"/>
    </source>
</evidence>
<keyword evidence="5 7" id="KW-0326">Glycosidase</keyword>
<dbReference type="InterPro" id="IPR000490">
    <property type="entry name" value="Glyco_hydro_17"/>
</dbReference>
<keyword evidence="4 7" id="KW-0378">Hydrolase</keyword>